<feature type="region of interest" description="Disordered" evidence="2">
    <location>
        <begin position="533"/>
        <end position="553"/>
    </location>
</feature>
<feature type="compositionally biased region" description="Low complexity" evidence="2">
    <location>
        <begin position="24"/>
        <end position="36"/>
    </location>
</feature>
<dbReference type="OrthoDB" id="1883964at2759"/>
<feature type="coiled-coil region" evidence="1">
    <location>
        <begin position="1297"/>
        <end position="1324"/>
    </location>
</feature>
<feature type="compositionally biased region" description="Polar residues" evidence="2">
    <location>
        <begin position="576"/>
        <end position="590"/>
    </location>
</feature>
<evidence type="ECO:0000313" key="3">
    <source>
        <dbReference type="EMBL" id="KAA6416121.1"/>
    </source>
</evidence>
<feature type="compositionally biased region" description="Polar residues" evidence="2">
    <location>
        <begin position="388"/>
        <end position="410"/>
    </location>
</feature>
<evidence type="ECO:0000256" key="2">
    <source>
        <dbReference type="SAM" id="MobiDB-lite"/>
    </source>
</evidence>
<feature type="compositionally biased region" description="Polar residues" evidence="2">
    <location>
        <begin position="1005"/>
        <end position="1018"/>
    </location>
</feature>
<dbReference type="EMBL" id="VXIT01000001">
    <property type="protein sequence ID" value="KAA6416121.1"/>
    <property type="molecule type" value="Genomic_DNA"/>
</dbReference>
<feature type="compositionally biased region" description="Pro residues" evidence="2">
    <location>
        <begin position="58"/>
        <end position="75"/>
    </location>
</feature>
<feature type="compositionally biased region" description="Polar residues" evidence="2">
    <location>
        <begin position="326"/>
        <end position="336"/>
    </location>
</feature>
<feature type="compositionally biased region" description="Polar residues" evidence="2">
    <location>
        <begin position="726"/>
        <end position="737"/>
    </location>
</feature>
<name>A0A5M8Q550_9LECA</name>
<feature type="compositionally biased region" description="Polar residues" evidence="2">
    <location>
        <begin position="362"/>
        <end position="371"/>
    </location>
</feature>
<comment type="caution">
    <text evidence="3">The sequence shown here is derived from an EMBL/GenBank/DDBJ whole genome shotgun (WGS) entry which is preliminary data.</text>
</comment>
<feature type="compositionally biased region" description="Polar residues" evidence="2">
    <location>
        <begin position="629"/>
        <end position="639"/>
    </location>
</feature>
<feature type="coiled-coil region" evidence="1">
    <location>
        <begin position="1144"/>
        <end position="1200"/>
    </location>
</feature>
<evidence type="ECO:0000256" key="1">
    <source>
        <dbReference type="SAM" id="Coils"/>
    </source>
</evidence>
<feature type="compositionally biased region" description="Polar residues" evidence="2">
    <location>
        <begin position="884"/>
        <end position="893"/>
    </location>
</feature>
<feature type="region of interest" description="Disordered" evidence="2">
    <location>
        <begin position="565"/>
        <end position="737"/>
    </location>
</feature>
<reference evidence="3 4" key="1">
    <citation type="submission" date="2019-09" db="EMBL/GenBank/DDBJ databases">
        <title>The hologenome of the rock-dwelling lichen Lasallia pustulata.</title>
        <authorList>
            <person name="Greshake Tzovaras B."/>
            <person name="Segers F."/>
            <person name="Bicker A."/>
            <person name="Dal Grande F."/>
            <person name="Otte J."/>
            <person name="Hankeln T."/>
            <person name="Schmitt I."/>
            <person name="Ebersberger I."/>
        </authorList>
    </citation>
    <scope>NUCLEOTIDE SEQUENCE [LARGE SCALE GENOMIC DNA]</scope>
    <source>
        <strain evidence="3">A1-1</strain>
    </source>
</reference>
<proteinExistence type="predicted"/>
<gene>
    <name evidence="3" type="ORF">FRX48_00840</name>
</gene>
<accession>A0A5M8Q550</accession>
<dbReference type="Proteomes" id="UP000324767">
    <property type="component" value="Unassembled WGS sequence"/>
</dbReference>
<keyword evidence="1" id="KW-0175">Coiled coil</keyword>
<organism evidence="3 4">
    <name type="scientific">Lasallia pustulata</name>
    <dbReference type="NCBI Taxonomy" id="136370"/>
    <lineage>
        <taxon>Eukaryota</taxon>
        <taxon>Fungi</taxon>
        <taxon>Dikarya</taxon>
        <taxon>Ascomycota</taxon>
        <taxon>Pezizomycotina</taxon>
        <taxon>Lecanoromycetes</taxon>
        <taxon>OSLEUM clade</taxon>
        <taxon>Umbilicariomycetidae</taxon>
        <taxon>Umbilicariales</taxon>
        <taxon>Umbilicariaceae</taxon>
        <taxon>Lasallia</taxon>
    </lineage>
</organism>
<feature type="compositionally biased region" description="Polar residues" evidence="2">
    <location>
        <begin position="269"/>
        <end position="290"/>
    </location>
</feature>
<evidence type="ECO:0000313" key="4">
    <source>
        <dbReference type="Proteomes" id="UP000324767"/>
    </source>
</evidence>
<protein>
    <submittedName>
        <fullName evidence="3">Uncharacterized protein</fullName>
    </submittedName>
</protein>
<feature type="compositionally biased region" description="Polar residues" evidence="2">
    <location>
        <begin position="209"/>
        <end position="223"/>
    </location>
</feature>
<feature type="region of interest" description="Disordered" evidence="2">
    <location>
        <begin position="965"/>
        <end position="1033"/>
    </location>
</feature>
<feature type="region of interest" description="Disordered" evidence="2">
    <location>
        <begin position="1"/>
        <end position="439"/>
    </location>
</feature>
<sequence length="1529" mass="166792">MPPGYDASTGAGQPPLGSEYTQWPPRSRYYRTPTPSQAWDLSSVQDGGPTAEVQPRAANPPLPPRPQPTPSPGPSAPSRGHWFSGPAETGYPGHVSGPPPSAPPADQAMIPSYDPKTYGAMPGSVQPPSGPPTAHIAAPGVQSATSRWGVKYNQGQTYGVLQEPKPPLPPRPHSATQQGHGTYQAPAAVQSPTLDPSANHPIARLPQAASYNSLAPSVPNVNRFSWEEDTSRPPSSLDYSNRPPPPPPKLPQEHREPMQQGQHGAPQQFLYSTPPQTHGSEPETRMSNGLSARLGQRPENAYFNPPAWQNPPPPPSKDVAGDRSYIGQQLHRQSISPEGFEDGGHWESQSTQGQARPPYVSPANSTHSTLVHQYPYRDTASPEAFTSAGPSSRVPQESSYGAISADTSVSEPRKHFIDQEAVNPTSGKASHPTVNDYGESRPEIHGTTLAATVGGVNQVMQLHESPSHNAVIEGLSQAVRDHDRSAAVNNASALGIGGPSDWEYFGDYATEEVDDTELYGTSKPQASYRPAFDTAELPSEPSPSNEGHRQEAWDSVVAGAEQPHVSILSPGDGTPPKQSTQPTKVSQSLEHQLRPPTPPLHSEVSKPAATENRVGGEGSLPNHGHSSDSKQGIHSTTESPAHHVEHGALSSLDSSSVQHPKPEDKKLDSNPAGNSDRKVARPLGESHMPSKLPSSQGRSEEKPFQSEVSPPIRESHTPRPPYHGQGDSSAPTLKNSNLHTSSIFGEEADAIADFDAWAKASLKRYVAMLRQEAQATTNEEKHKIFVTFTNRESRLRAVLYEAETDERVPDSRASSIALVKDLGKPRPASAPTKEHSKLALADDAVTAPEVGDSHVESVTLPSDQKSTDPVPAAEPAPKEDSDTTIESPDNVQYSPGGRPIVTRPVNAGIRHYVQLAPAPGRKTPKIVPVQDAPPDTSEAHSPGSDAPMVVESEAADREKQLEALNSITTRSKYPGIQRYISPPPTAPNRPEYTPLRHHDGDSESAGRSNSHQSIQRPYSAQRMGSPGGRFDVTRPLETRRRGTLNSPLVTKMELGEMLNGTTMDKTVPEILGVGPRKASLDPVPQVKALTSNMSTLASLEIVLPKQSIPSPDPPPLRNLKQAAHAIVDDFSFIRKTVITWDTKAKELRERHDRARHSRQVESEERINGLFDEQQIGYGDISVLEAEFKHSEANKKAEEDRAEYETFSTDVFGVVWTRLYREIDQLTSQYGACVQILNDALAGKDMFEGFNSRPALAPAMELLLALHQKLENRHQKAFEAVLERNRRLKKIQVAPLYALGSINEVKRLERQFEDAEREAIRDHCQKRAKRAHGLMDVLHQNTQRGLGANQDYMEAIMQAVRRIGDDAIPDPSRYLDDPGALRTMVAKAESVVTALTRSSEQVVQMFHVADKMLSASDYDVSVAEARLARADVAVFRQRGEEKAKEDLELVRDLEHRLALIRQGFKRTNDEIAKVSSLVQDEHMDKATLEDGLRPFIGTLDPSHEERLQKALEEAKRRNALRDAAVNNTAH</sequence>
<feature type="region of interest" description="Disordered" evidence="2">
    <location>
        <begin position="820"/>
        <end position="946"/>
    </location>
</feature>